<dbReference type="PANTHER" id="PTHR30435">
    <property type="entry name" value="FLAGELLAR PROTEIN"/>
    <property type="match status" value="1"/>
</dbReference>
<dbReference type="GO" id="GO:0071978">
    <property type="term" value="P:bacterial-type flagellum-dependent swarming motility"/>
    <property type="evidence" value="ECO:0007669"/>
    <property type="project" value="TreeGrafter"/>
</dbReference>
<dbReference type="InterPro" id="IPR053967">
    <property type="entry name" value="LlgE_F_G-like_D1"/>
</dbReference>
<reference evidence="8 9" key="1">
    <citation type="journal article" date="2016" name="Genome Announc.">
        <title>Complete Genome Sequence of Methylobacterium populi P-1M, Isolated from Pink-Pigmented Household Biofilm.</title>
        <authorList>
            <person name="Morohoshi T."/>
            <person name="Ikeda T."/>
        </authorList>
    </citation>
    <scope>NUCLEOTIDE SEQUENCE [LARGE SCALE GENOMIC DNA]</scope>
    <source>
        <strain evidence="8 9">P-1M</strain>
    </source>
</reference>
<dbReference type="SUPFAM" id="SSF117143">
    <property type="entry name" value="Flagellar hook protein flgE"/>
    <property type="match status" value="3"/>
</dbReference>
<dbReference type="InterPro" id="IPR001444">
    <property type="entry name" value="Flag_bb_rod_N"/>
</dbReference>
<dbReference type="NCBIfam" id="TIGR03506">
    <property type="entry name" value="FlgEFG_subfam"/>
    <property type="match status" value="2"/>
</dbReference>
<dbReference type="Pfam" id="PF00460">
    <property type="entry name" value="Flg_bb_rod"/>
    <property type="match status" value="1"/>
</dbReference>
<gene>
    <name evidence="8" type="ORF">MPPM_1328</name>
</gene>
<dbReference type="PANTHER" id="PTHR30435:SF1">
    <property type="entry name" value="FLAGELLAR HOOK PROTEIN FLGE"/>
    <property type="match status" value="1"/>
</dbReference>
<comment type="similarity">
    <text evidence="2 4">Belongs to the flagella basal body rod proteins family.</text>
</comment>
<dbReference type="OrthoDB" id="8372879at2"/>
<comment type="subcellular location">
    <subcellularLocation>
        <location evidence="1 4">Bacterial flagellum basal body</location>
    </subcellularLocation>
</comment>
<feature type="domain" description="Flagellar hook protein FlgE/F/G-like D1" evidence="7">
    <location>
        <begin position="223"/>
        <end position="283"/>
    </location>
</feature>
<dbReference type="RefSeq" id="WP_096484347.1">
    <property type="nucleotide sequence ID" value="NZ_AP014809.1"/>
</dbReference>
<keyword evidence="8" id="KW-0282">Flagellum</keyword>
<evidence type="ECO:0000313" key="8">
    <source>
        <dbReference type="EMBL" id="BAU89933.1"/>
    </source>
</evidence>
<organism evidence="8 9">
    <name type="scientific">Methylorubrum populi</name>
    <dbReference type="NCBI Taxonomy" id="223967"/>
    <lineage>
        <taxon>Bacteria</taxon>
        <taxon>Pseudomonadati</taxon>
        <taxon>Pseudomonadota</taxon>
        <taxon>Alphaproteobacteria</taxon>
        <taxon>Hyphomicrobiales</taxon>
        <taxon>Methylobacteriaceae</taxon>
        <taxon>Methylorubrum</taxon>
    </lineage>
</organism>
<keyword evidence="8" id="KW-0966">Cell projection</keyword>
<evidence type="ECO:0000259" key="6">
    <source>
        <dbReference type="Pfam" id="PF06429"/>
    </source>
</evidence>
<feature type="domain" description="Flagellar basal-body/hook protein C-terminal" evidence="6">
    <location>
        <begin position="491"/>
        <end position="535"/>
    </location>
</feature>
<keyword evidence="3 4" id="KW-0975">Bacterial flagellum</keyword>
<protein>
    <recommendedName>
        <fullName evidence="4">Flagellar hook protein FlgE</fullName>
    </recommendedName>
</protein>
<evidence type="ECO:0000256" key="2">
    <source>
        <dbReference type="ARBA" id="ARBA00009677"/>
    </source>
</evidence>
<feature type="domain" description="Flagellar hook protein FlgE/F/G-like D1" evidence="7">
    <location>
        <begin position="85"/>
        <end position="128"/>
    </location>
</feature>
<proteinExistence type="inferred from homology"/>
<evidence type="ECO:0000256" key="3">
    <source>
        <dbReference type="ARBA" id="ARBA00023143"/>
    </source>
</evidence>
<dbReference type="InterPro" id="IPR037925">
    <property type="entry name" value="FlgE/F/G-like"/>
</dbReference>
<evidence type="ECO:0000256" key="1">
    <source>
        <dbReference type="ARBA" id="ARBA00004117"/>
    </source>
</evidence>
<feature type="domain" description="Flagellar basal body rod protein N-terminal" evidence="5">
    <location>
        <begin position="7"/>
        <end position="37"/>
    </location>
</feature>
<dbReference type="InterPro" id="IPR020013">
    <property type="entry name" value="Flagellar_FlgE/F/G"/>
</dbReference>
<dbReference type="InterPro" id="IPR010930">
    <property type="entry name" value="Flg_bb/hook_C_dom"/>
</dbReference>
<dbReference type="AlphaFoldDB" id="A0A160PD29"/>
<evidence type="ECO:0000259" key="5">
    <source>
        <dbReference type="Pfam" id="PF00460"/>
    </source>
</evidence>
<dbReference type="GO" id="GO:0009425">
    <property type="term" value="C:bacterial-type flagellum basal body"/>
    <property type="evidence" value="ECO:0007669"/>
    <property type="project" value="UniProtKB-SubCell"/>
</dbReference>
<keyword evidence="8" id="KW-0969">Cilium</keyword>
<dbReference type="EMBL" id="AP014809">
    <property type="protein sequence ID" value="BAU89933.1"/>
    <property type="molecule type" value="Genomic_DNA"/>
</dbReference>
<evidence type="ECO:0000259" key="7">
    <source>
        <dbReference type="Pfam" id="PF22692"/>
    </source>
</evidence>
<dbReference type="GO" id="GO:0005829">
    <property type="term" value="C:cytosol"/>
    <property type="evidence" value="ECO:0007669"/>
    <property type="project" value="TreeGrafter"/>
</dbReference>
<sequence length="537" mass="55506">MSLFSTLRTGVSGMNAQSNRISTVAENIQNASTTGYKRTSAEFSSLLLDAGNVGNYNSGAVETTLRRSVSEGGPIASTNSDKDLAIQGNGFFVVSDAGGAPFMTRAGNFVVDGKTGNLVNAGGFALMGYSLANGAPNPVLNGVADLKPVNVSVMGQEARPSTSATIAGNLPAILGETDRADPPVLESSLIAYDQVGQPTKVGIRISALGRSVGLSGTAINLNISGPGWFQIKNDAGEINYTRDGSFMIGNDGTIITRSGYSLDPAVIVPNGTNRLIVENKGAILGEMEGQVAPQAFGQVVLANFDDQSTLRQLEDGTYSATPASGPPISGIPGDVGYGSVSLVNDFKPPAKWLVEITDPASIPASSLILSYDQDGTLSSNKNNISVSVNNSEPMIIDFSKVTQLAGPYSLTGTADGSSPTAVSGTAFGEDGTVYAVYSDGTRKAAFKVPLADVTSPNNLTPRAGNVFTTSAESGDIQIGFTGQGGRGTLKAGALEQSNVDVSTELTTMIESQTVYTANSKVFMTGNELLETLMNLKR</sequence>
<dbReference type="Pfam" id="PF22692">
    <property type="entry name" value="LlgE_F_G_D1"/>
    <property type="match status" value="2"/>
</dbReference>
<evidence type="ECO:0000313" key="9">
    <source>
        <dbReference type="Proteomes" id="UP000218288"/>
    </source>
</evidence>
<dbReference type="GO" id="GO:0009424">
    <property type="term" value="C:bacterial-type flagellum hook"/>
    <property type="evidence" value="ECO:0007669"/>
    <property type="project" value="TreeGrafter"/>
</dbReference>
<dbReference type="Pfam" id="PF06429">
    <property type="entry name" value="Flg_bbr_C"/>
    <property type="match status" value="1"/>
</dbReference>
<accession>A0A160PD29</accession>
<name>A0A160PD29_9HYPH</name>
<dbReference type="Proteomes" id="UP000218288">
    <property type="component" value="Chromosome"/>
</dbReference>
<evidence type="ECO:0000256" key="4">
    <source>
        <dbReference type="RuleBase" id="RU362116"/>
    </source>
</evidence>
<comment type="function">
    <text evidence="4">A flexible structure which links the flagellar filament to the drive apparatus in the basal body.</text>
</comment>